<dbReference type="PROSITE" id="PS51494">
    <property type="entry name" value="SPOIVB"/>
    <property type="match status" value="1"/>
</dbReference>
<sequence length="572" mass="62242">MMTRQLKNLLTYQTLFIFFGCNLILARPLILPIDSIKPGMKGVGYSVFSGTKPEKFNVEIIDVMRRVSPRGDIILARLSGAGLEQSGVIAGMSGSPVYINNRLVGAVAYAWPFAKEPIAGITPAAEMLKIWELPDSGTGAEITPARPEERSAFNPVPVPIAISGFNQRLKAVITPILARYGLTPIAGGIASGKFDTADFVPGGVVGVALIDGDVRAAAIGTITHREGNRILGFGHPMFLAGAVRLPMTGGKIHTVLPSMEISAKMFSPSNPIGTITQDRSCGISGVLGGQAPMIPVTVQLHSATTQDSFHFRVVDHEQLFPDFLPIGLISTILESEGVMEEYALESEINLYFNRPSKDSIQIRHLFSGTEPLTDLMDKTNSELKLLFANPIEKVKLKAVRADFKFTPGRKIAQLLSARAEQTLVKPGETLTIVFRLRDYRGEETQNRVRIQIPPATPPGVITINITSRDEFLSRELGQQDNTTLPKTLDYILDLLAQSGREDELVIAGYVAKPGLKLNQSELFQTPPSIRRVLFSNRSIGEVQPIGASRVFKTILPTERVIVGSVALEVEVK</sequence>
<dbReference type="InterPro" id="IPR008763">
    <property type="entry name" value="Peptidase_S55"/>
</dbReference>
<feature type="domain" description="Peptidase S55" evidence="1">
    <location>
        <begin position="1"/>
        <end position="143"/>
    </location>
</feature>
<comment type="caution">
    <text evidence="2">The sequence shown here is derived from an EMBL/GenBank/DDBJ whole genome shotgun (WGS) entry which is preliminary data.</text>
</comment>
<proteinExistence type="predicted"/>
<evidence type="ECO:0000259" key="1">
    <source>
        <dbReference type="PROSITE" id="PS51494"/>
    </source>
</evidence>
<name>A0A7V3V0F0_UNCW3</name>
<dbReference type="Pfam" id="PF05580">
    <property type="entry name" value="Peptidase_S55"/>
    <property type="match status" value="1"/>
</dbReference>
<reference evidence="2" key="1">
    <citation type="journal article" date="2020" name="mSystems">
        <title>Genome- and Community-Level Interaction Insights into Carbon Utilization and Element Cycling Functions of Hydrothermarchaeota in Hydrothermal Sediment.</title>
        <authorList>
            <person name="Zhou Z."/>
            <person name="Liu Y."/>
            <person name="Xu W."/>
            <person name="Pan J."/>
            <person name="Luo Z.H."/>
            <person name="Li M."/>
        </authorList>
    </citation>
    <scope>NUCLEOTIDE SEQUENCE [LARGE SCALE GENOMIC DNA]</scope>
    <source>
        <strain evidence="2">SpSt-914</strain>
    </source>
</reference>
<dbReference type="AlphaFoldDB" id="A0A7V3V0F0"/>
<organism evidence="2">
    <name type="scientific">candidate division WOR-3 bacterium</name>
    <dbReference type="NCBI Taxonomy" id="2052148"/>
    <lineage>
        <taxon>Bacteria</taxon>
        <taxon>Bacteria division WOR-3</taxon>
    </lineage>
</organism>
<dbReference type="EMBL" id="DTMZ01000145">
    <property type="protein sequence ID" value="HGD13651.1"/>
    <property type="molecule type" value="Genomic_DNA"/>
</dbReference>
<gene>
    <name evidence="2" type="ORF">ENX16_06200</name>
</gene>
<protein>
    <recommendedName>
        <fullName evidence="1">Peptidase S55 domain-containing protein</fullName>
    </recommendedName>
</protein>
<accession>A0A7V3V0F0</accession>
<dbReference type="PROSITE" id="PS51257">
    <property type="entry name" value="PROKAR_LIPOPROTEIN"/>
    <property type="match status" value="1"/>
</dbReference>
<evidence type="ECO:0000313" key="2">
    <source>
        <dbReference type="EMBL" id="HGD13651.1"/>
    </source>
</evidence>